<proteinExistence type="predicted"/>
<keyword evidence="2" id="KW-1185">Reference proteome</keyword>
<comment type="caution">
    <text evidence="1">The sequence shown here is derived from an EMBL/GenBank/DDBJ whole genome shotgun (WGS) entry which is preliminary data.</text>
</comment>
<evidence type="ECO:0000313" key="1">
    <source>
        <dbReference type="EMBL" id="KAK2175780.1"/>
    </source>
</evidence>
<accession>A0AAD9NMT2</accession>
<gene>
    <name evidence="1" type="ORF">NP493_708g01017</name>
</gene>
<organism evidence="1 2">
    <name type="scientific">Ridgeia piscesae</name>
    <name type="common">Tubeworm</name>
    <dbReference type="NCBI Taxonomy" id="27915"/>
    <lineage>
        <taxon>Eukaryota</taxon>
        <taxon>Metazoa</taxon>
        <taxon>Spiralia</taxon>
        <taxon>Lophotrochozoa</taxon>
        <taxon>Annelida</taxon>
        <taxon>Polychaeta</taxon>
        <taxon>Sedentaria</taxon>
        <taxon>Canalipalpata</taxon>
        <taxon>Sabellida</taxon>
        <taxon>Siboglinidae</taxon>
        <taxon>Ridgeia</taxon>
    </lineage>
</organism>
<dbReference type="Proteomes" id="UP001209878">
    <property type="component" value="Unassembled WGS sequence"/>
</dbReference>
<protein>
    <submittedName>
        <fullName evidence="1">Uncharacterized protein</fullName>
    </submittedName>
</protein>
<sequence>MCTHSYKHTYVHIATNTHLLTQMCIHSYKHTCVHIAINTHVYT</sequence>
<reference evidence="1" key="1">
    <citation type="journal article" date="2023" name="Mol. Biol. Evol.">
        <title>Third-Generation Sequencing Reveals the Adaptive Role of the Epigenome in Three Deep-Sea Polychaetes.</title>
        <authorList>
            <person name="Perez M."/>
            <person name="Aroh O."/>
            <person name="Sun Y."/>
            <person name="Lan Y."/>
            <person name="Juniper S.K."/>
            <person name="Young C.R."/>
            <person name="Angers B."/>
            <person name="Qian P.Y."/>
        </authorList>
    </citation>
    <scope>NUCLEOTIDE SEQUENCE</scope>
    <source>
        <strain evidence="1">R07B-5</strain>
    </source>
</reference>
<name>A0AAD9NMT2_RIDPI</name>
<dbReference type="AlphaFoldDB" id="A0AAD9NMT2"/>
<evidence type="ECO:0000313" key="2">
    <source>
        <dbReference type="Proteomes" id="UP001209878"/>
    </source>
</evidence>
<dbReference type="EMBL" id="JAODUO010000708">
    <property type="protein sequence ID" value="KAK2175780.1"/>
    <property type="molecule type" value="Genomic_DNA"/>
</dbReference>